<dbReference type="InterPro" id="IPR011990">
    <property type="entry name" value="TPR-like_helical_dom_sf"/>
</dbReference>
<dbReference type="PROSITE" id="PS50005">
    <property type="entry name" value="TPR"/>
    <property type="match status" value="2"/>
</dbReference>
<dbReference type="InterPro" id="IPR019734">
    <property type="entry name" value="TPR_rpt"/>
</dbReference>
<dbReference type="SUPFAM" id="SSF48452">
    <property type="entry name" value="TPR-like"/>
    <property type="match status" value="1"/>
</dbReference>
<protein>
    <submittedName>
        <fullName evidence="5">Tetratricopeptide repeat protein</fullName>
    </submittedName>
</protein>
<dbReference type="Gene3D" id="1.25.40.10">
    <property type="entry name" value="Tetratricopeptide repeat domain"/>
    <property type="match status" value="2"/>
</dbReference>
<dbReference type="AlphaFoldDB" id="A0A4V3RY76"/>
<evidence type="ECO:0000313" key="5">
    <source>
        <dbReference type="EMBL" id="TGY89269.1"/>
    </source>
</evidence>
<keyword evidence="1" id="KW-0677">Repeat</keyword>
<proteinExistence type="predicted"/>
<feature type="repeat" description="TPR" evidence="3">
    <location>
        <begin position="142"/>
        <end position="175"/>
    </location>
</feature>
<evidence type="ECO:0000313" key="6">
    <source>
        <dbReference type="Proteomes" id="UP000308054"/>
    </source>
</evidence>
<dbReference type="SMART" id="SM00028">
    <property type="entry name" value="TPR"/>
    <property type="match status" value="6"/>
</dbReference>
<feature type="repeat" description="TPR" evidence="3">
    <location>
        <begin position="244"/>
        <end position="277"/>
    </location>
</feature>
<dbReference type="Pfam" id="PF13428">
    <property type="entry name" value="TPR_14"/>
    <property type="match status" value="1"/>
</dbReference>
<dbReference type="Pfam" id="PF13432">
    <property type="entry name" value="TPR_16"/>
    <property type="match status" value="2"/>
</dbReference>
<accession>A0A4V3RY76</accession>
<sequence length="289" mass="30988">MLRLLPAAIGVIAGFVLIAAPACSQSVEERRAVCPQGYEALSENAAEAAIEAFRTCLRSRQYDWPVEAELRLRLGSAHLALGEGREALIAFNQIFALIEDQGGDVDNPLLRRNRAVAYLQLDRPRDAIEDLEIAALGEPSDAFTRMLMGSAYMDLDRPAEAAEAFDAAIRMEPDAAGGWIGRSAAFVELGMTGRAVEDAEEAVALSPDDADALNALCWALVKDGRANRGLDICEAAAAADPDSGAIVHSLAAALEQVGETARARDLYARAYDLDPDNDTIAEDYARTRP</sequence>
<evidence type="ECO:0000256" key="4">
    <source>
        <dbReference type="SAM" id="SignalP"/>
    </source>
</evidence>
<feature type="signal peptide" evidence="4">
    <location>
        <begin position="1"/>
        <end position="19"/>
    </location>
</feature>
<gene>
    <name evidence="5" type="ORF">E5163_09125</name>
</gene>
<dbReference type="PANTHER" id="PTHR44858">
    <property type="entry name" value="TETRATRICOPEPTIDE REPEAT PROTEIN 6"/>
    <property type="match status" value="1"/>
</dbReference>
<keyword evidence="6" id="KW-1185">Reference proteome</keyword>
<dbReference type="RefSeq" id="WP_135995809.1">
    <property type="nucleotide sequence ID" value="NZ_CP071057.1"/>
</dbReference>
<keyword evidence="4" id="KW-0732">Signal</keyword>
<evidence type="ECO:0000256" key="1">
    <source>
        <dbReference type="ARBA" id="ARBA00022737"/>
    </source>
</evidence>
<dbReference type="Proteomes" id="UP000308054">
    <property type="component" value="Unassembled WGS sequence"/>
</dbReference>
<dbReference type="InterPro" id="IPR050498">
    <property type="entry name" value="Ycf3"/>
</dbReference>
<comment type="caution">
    <text evidence="5">The sequence shown here is derived from an EMBL/GenBank/DDBJ whole genome shotgun (WGS) entry which is preliminary data.</text>
</comment>
<dbReference type="PANTHER" id="PTHR44858:SF1">
    <property type="entry name" value="UDP-N-ACETYLGLUCOSAMINE--PEPTIDE N-ACETYLGLUCOSAMINYLTRANSFERASE SPINDLY-RELATED"/>
    <property type="match status" value="1"/>
</dbReference>
<evidence type="ECO:0000256" key="2">
    <source>
        <dbReference type="ARBA" id="ARBA00022803"/>
    </source>
</evidence>
<feature type="chain" id="PRO_5020895106" evidence="4">
    <location>
        <begin position="20"/>
        <end position="289"/>
    </location>
</feature>
<dbReference type="OrthoDB" id="7627704at2"/>
<keyword evidence="2 3" id="KW-0802">TPR repeat</keyword>
<organism evidence="5 6">
    <name type="scientific">Marinicauda algicola</name>
    <dbReference type="NCBI Taxonomy" id="2029849"/>
    <lineage>
        <taxon>Bacteria</taxon>
        <taxon>Pseudomonadati</taxon>
        <taxon>Pseudomonadota</taxon>
        <taxon>Alphaproteobacteria</taxon>
        <taxon>Maricaulales</taxon>
        <taxon>Maricaulaceae</taxon>
        <taxon>Marinicauda</taxon>
    </lineage>
</organism>
<dbReference type="EMBL" id="SRXW01000002">
    <property type="protein sequence ID" value="TGY89269.1"/>
    <property type="molecule type" value="Genomic_DNA"/>
</dbReference>
<name>A0A4V3RY76_9PROT</name>
<evidence type="ECO:0000256" key="3">
    <source>
        <dbReference type="PROSITE-ProRule" id="PRU00339"/>
    </source>
</evidence>
<reference evidence="5 6" key="1">
    <citation type="journal article" date="2017" name="Int. J. Syst. Evol. Microbiol.">
        <title>Marinicauda algicola sp. nov., isolated from a marine red alga Rhodosorus marinus.</title>
        <authorList>
            <person name="Jeong S.E."/>
            <person name="Jeon S.H."/>
            <person name="Chun B.H."/>
            <person name="Kim D.W."/>
            <person name="Jeon C.O."/>
        </authorList>
    </citation>
    <scope>NUCLEOTIDE SEQUENCE [LARGE SCALE GENOMIC DNA]</scope>
    <source>
        <strain evidence="5 6">JCM 31718</strain>
    </source>
</reference>